<organism evidence="3 4">
    <name type="scientific">Streptomyces piniterrae</name>
    <dbReference type="NCBI Taxonomy" id="2571125"/>
    <lineage>
        <taxon>Bacteria</taxon>
        <taxon>Bacillati</taxon>
        <taxon>Actinomycetota</taxon>
        <taxon>Actinomycetes</taxon>
        <taxon>Kitasatosporales</taxon>
        <taxon>Streptomycetaceae</taxon>
        <taxon>Streptomyces</taxon>
    </lineage>
</organism>
<gene>
    <name evidence="3" type="ORF">FCH28_20475</name>
</gene>
<name>A0A4U0NLL8_9ACTN</name>
<reference evidence="3 4" key="1">
    <citation type="submission" date="2019-04" db="EMBL/GenBank/DDBJ databases">
        <title>Streptomyces piniterrae sp. nov., a heliquinomycin-producing actinomycete isolated from rhizosphere soil of Pinus yunnanensis.</title>
        <authorList>
            <person name="Zhuang X."/>
            <person name="Zhao J."/>
        </authorList>
    </citation>
    <scope>NUCLEOTIDE SEQUENCE [LARGE SCALE GENOMIC DNA]</scope>
    <source>
        <strain evidence="4">jys28</strain>
    </source>
</reference>
<feature type="transmembrane region" description="Helical" evidence="2">
    <location>
        <begin position="132"/>
        <end position="153"/>
    </location>
</feature>
<dbReference type="Proteomes" id="UP000308697">
    <property type="component" value="Unassembled WGS sequence"/>
</dbReference>
<sequence>MFRSRSKDEQAAPAKATADQPQQPRDPQAPKGRPTPKRSDAQSQRRARASTPTNRKDAAKASREARRADMARQREALASGDERYLPVRDKGPVRRFARDYVDSRWCVAEFFLPMAVVILVLTMVRVPKIQNIALLLWLVIIVLIVLDSIFIWIRMGKQVRERFPDENTRGVKAYAVMRTLQMRRLRLPKPQVKRGERP</sequence>
<dbReference type="OrthoDB" id="5194448at2"/>
<proteinExistence type="predicted"/>
<comment type="caution">
    <text evidence="3">The sequence shown here is derived from an EMBL/GenBank/DDBJ whole genome shotgun (WGS) entry which is preliminary data.</text>
</comment>
<evidence type="ECO:0000256" key="2">
    <source>
        <dbReference type="SAM" id="Phobius"/>
    </source>
</evidence>
<feature type="compositionally biased region" description="Low complexity" evidence="1">
    <location>
        <begin position="18"/>
        <end position="30"/>
    </location>
</feature>
<feature type="compositionally biased region" description="Basic and acidic residues" evidence="1">
    <location>
        <begin position="54"/>
        <end position="73"/>
    </location>
</feature>
<protein>
    <submittedName>
        <fullName evidence="3">DUF3043 domain-containing protein</fullName>
    </submittedName>
</protein>
<keyword evidence="4" id="KW-1185">Reference proteome</keyword>
<dbReference type="EMBL" id="SUMB01000007">
    <property type="protein sequence ID" value="TJZ50894.1"/>
    <property type="molecule type" value="Genomic_DNA"/>
</dbReference>
<feature type="compositionally biased region" description="Basic and acidic residues" evidence="1">
    <location>
        <begin position="1"/>
        <end position="10"/>
    </location>
</feature>
<dbReference type="InterPro" id="IPR021403">
    <property type="entry name" value="DUF3043"/>
</dbReference>
<feature type="transmembrane region" description="Helical" evidence="2">
    <location>
        <begin position="105"/>
        <end position="126"/>
    </location>
</feature>
<evidence type="ECO:0000313" key="3">
    <source>
        <dbReference type="EMBL" id="TJZ50894.1"/>
    </source>
</evidence>
<keyword evidence="2" id="KW-0472">Membrane</keyword>
<evidence type="ECO:0000256" key="1">
    <source>
        <dbReference type="SAM" id="MobiDB-lite"/>
    </source>
</evidence>
<keyword evidence="2" id="KW-0812">Transmembrane</keyword>
<keyword evidence="2" id="KW-1133">Transmembrane helix</keyword>
<dbReference type="Pfam" id="PF11241">
    <property type="entry name" value="DUF3043"/>
    <property type="match status" value="1"/>
</dbReference>
<feature type="region of interest" description="Disordered" evidence="1">
    <location>
        <begin position="1"/>
        <end position="73"/>
    </location>
</feature>
<evidence type="ECO:0000313" key="4">
    <source>
        <dbReference type="Proteomes" id="UP000308697"/>
    </source>
</evidence>
<dbReference type="AlphaFoldDB" id="A0A4U0NLL8"/>
<dbReference type="RefSeq" id="WP_136741530.1">
    <property type="nucleotide sequence ID" value="NZ_SUMB01000007.1"/>
</dbReference>
<accession>A0A4U0NLL8</accession>